<evidence type="ECO:0000256" key="5">
    <source>
        <dbReference type="ARBA" id="ARBA00022840"/>
    </source>
</evidence>
<keyword evidence="5" id="KW-0067">ATP-binding</keyword>
<keyword evidence="1" id="KW-0547">Nucleotide-binding</keyword>
<dbReference type="EMBL" id="BA000011">
    <property type="protein sequence ID" value="BAB59786.1"/>
    <property type="molecule type" value="Genomic_DNA"/>
</dbReference>
<dbReference type="eggNOG" id="arCOG00557">
    <property type="taxonomic scope" value="Archaea"/>
</dbReference>
<dbReference type="CDD" id="cd17922">
    <property type="entry name" value="DEXHc_LHR-like"/>
    <property type="match status" value="1"/>
</dbReference>
<name>Q97B15_THEVO</name>
<sequence length="1713" mass="197506">METEDHAFRIEDIFPFLDPYVSKWFDINYRSLTEPQKYAIPFIHEGRNVLVSSPTGTGKTLTAFLSIINELFMLARSGKLEDKIYCVYISPLKALANDVNKNLRAPLEGIYKIADEDGINLPKIRVSVRSGDTSEGERQKMARKPPHILITTPESFSLTLSSPRMRENLRDVKYVIIDEIHEISSTKRGSLLSANMERLEALRPGILRIGLSATQSPIEEIAKYLVGFSGTSSRPCEIVEVKGEKYLDLKTITPVPDLTKVSYEVANDRMYDIIADLVKQYRTTLIFTNTRSGTEHVALRLRSRGIESLEAHHSSMGKEQRVEVENKLKNGELKCVITSTSLELGVDIGYIDLVIQIGSPKSVSKGLQRIGRSGHGINELSKGIFIVFNLDDLVECAVLTRAAYDRHIDRVDIPKNPLDVLAQVLVGMAVERVWDAKEAYEVLRSSYTFHTLSWDDYVLTLEYLSGELENLEIYPKIWFDKEQNSFGKKKSTRMIYFMNVGTIPDEANYKAINEKGKSVGELSDKFVERLKPGDVFVLGARTYIFERTVRNRVYVRSVTGMKPTVPSWTGEMLPRSYDLGVLIGEFRKTVSNMLENGEDPTRMLIERYHVDENGARSIISYIKAQKQFSIPTEDHLFVEGLEEPDGVFGAVFHVPLGRKVNDALSRSYALAISNKYQTNTRITVTDDGFIIYSENKIPLGEAVKLINSENLEDYVRRAISNTELFKQRFRHCAARSLMILRSYKGYDISVARQQLRSDKLLNELQKHQDFSIIKETYREIMEDIMDVPRAIEYVKDVIDRGAYTIRPYSRETSPFSYGMIMAGSSDIVMMEDRSKMLKELQGRMLEKIYGTTSIAFLFDNQKNVDEYFKRKIPRVYDLESLVRFANHFPYIDVLKERFNSPYSYANTDIKNIVENAINLGLIKSVYVRGVQWCSFENYPYLRSLFRRSLQLEKSDSEVLSKIDGQSFSELRDLTKMGEEELRKVIGRLESAFLIERKFRNGMTIYVKNEDDRYVSQEEALSRLLIKLLGSYGPSTLEEIEIKIPFDEDTIKSALDALISSGQVVYDYITPVYSKQYMLSSDIEAMTKTKDVVPWRFSKITKKVQNIEQYFDLYGFAFDEGNIISRLQEKGEVFLDPMVRAGYILKGHFIKSKVTYISRWLIDVLYTLRDHEVSQNEEAVLEAIKSGYTEEKISEKLNMEKRIVRQIIRSLEYKMMVGKSDSELVITDARDIGRGKALEKLIEAYGPITLEELRKFFWFNPDISSVDKEKVKSIFYNGQNYYFSGEKPDDQWDAVLTLNDPVNMYMQIYTDNIDYNRILLSKGRELATFYLEERDGVYWISSLSMYGDDGLETTSALRRYFNSNPIVLLDSSSIKSYSPDFSPRGNVLLLPEGETIALDEKEILKYSFEKVRKQNRSHSTLYEAFSSIIFGLREFIEALRYGLTETNVENYFDSSLLYLFNGPYDKQAYATRESISIYRSLRSYQLTKEEQQVIKFIMGVDSATEREIERGCGLESAVVKAATDRLFKYRILARNFERKYFYVQERYSTRDALKIIIDYSIRYFGFITPSRMSTMIGVPESEIYSIASSLKNIKRFYNVITRELYFSYWDISEPSEHSSEAVQEVVSGKDIFVLFYSDYFRMIFGGSFDLFLYSEGEFRLAANVSKVGHYMKIKKYYGNEDHLKLLSTKLKAMGYSLISRKEGVDSERQYSQKL</sequence>
<dbReference type="STRING" id="273116.gene:9381432"/>
<gene>
    <name evidence="11" type="ORF">TVG0641301</name>
</gene>
<evidence type="ECO:0000256" key="2">
    <source>
        <dbReference type="ARBA" id="ARBA00022763"/>
    </source>
</evidence>
<keyword evidence="8" id="KW-0413">Isomerase</keyword>
<keyword evidence="7" id="KW-0234">DNA repair</keyword>
<dbReference type="GO" id="GO:0004386">
    <property type="term" value="F:helicase activity"/>
    <property type="evidence" value="ECO:0007669"/>
    <property type="project" value="UniProtKB-KW"/>
</dbReference>
<dbReference type="KEGG" id="tvo:TVG0641301"/>
<dbReference type="Proteomes" id="UP000001017">
    <property type="component" value="Chromosome"/>
</dbReference>
<dbReference type="NCBIfam" id="NF010338">
    <property type="entry name" value="PRK13767.1"/>
    <property type="match status" value="1"/>
</dbReference>
<dbReference type="PANTHER" id="PTHR47962">
    <property type="entry name" value="ATP-DEPENDENT HELICASE LHR-RELATED-RELATED"/>
    <property type="match status" value="1"/>
</dbReference>
<dbReference type="RefSeq" id="WP_010916903.1">
    <property type="nucleotide sequence ID" value="NC_002689.2"/>
</dbReference>
<feature type="domain" description="Helicase C-terminal" evidence="10">
    <location>
        <begin position="276"/>
        <end position="419"/>
    </location>
</feature>
<feature type="domain" description="Helicase ATP-binding" evidence="9">
    <location>
        <begin position="40"/>
        <end position="233"/>
    </location>
</feature>
<reference evidence="11 12" key="1">
    <citation type="journal article" date="1999" name="Proc. Jpn. Acad.">
        <title>Determination of the complete genomic DNA sequence of Thermoplasma volvanium GSS1.</title>
        <authorList>
            <person name="Kawashima T."/>
            <person name="Yamamoto Y."/>
            <person name="Aramaki H."/>
            <person name="Nunoshiba T."/>
            <person name="Kawamoto T."/>
            <person name="Watanabe K."/>
            <person name="Yamazaki M."/>
            <person name="Kanehori K."/>
            <person name="Amano N."/>
            <person name="Ohya Y."/>
            <person name="Makino K."/>
            <person name="Suzuki M."/>
        </authorList>
    </citation>
    <scope>NUCLEOTIDE SEQUENCE [LARGE SCALE GENOMIC DNA]</scope>
    <source>
        <strain evidence="12">ATCC 51530 / DSM 4299 / JCM 9571 / NBRC 15438 / GSS1</strain>
    </source>
</reference>
<evidence type="ECO:0000313" key="12">
    <source>
        <dbReference type="Proteomes" id="UP000001017"/>
    </source>
</evidence>
<dbReference type="PaxDb" id="273116-14324860"/>
<evidence type="ECO:0000256" key="6">
    <source>
        <dbReference type="ARBA" id="ARBA00023125"/>
    </source>
</evidence>
<dbReference type="Pfam" id="PF19306">
    <property type="entry name" value="WHD_Lhr"/>
    <property type="match status" value="1"/>
</dbReference>
<dbReference type="Pfam" id="PF08494">
    <property type="entry name" value="DEAD_assoc"/>
    <property type="match status" value="1"/>
</dbReference>
<dbReference type="GO" id="GO:0003677">
    <property type="term" value="F:DNA binding"/>
    <property type="evidence" value="ECO:0007669"/>
    <property type="project" value="UniProtKB-KW"/>
</dbReference>
<evidence type="ECO:0000256" key="3">
    <source>
        <dbReference type="ARBA" id="ARBA00022801"/>
    </source>
</evidence>
<keyword evidence="6" id="KW-0238">DNA-binding</keyword>
<evidence type="ECO:0000256" key="4">
    <source>
        <dbReference type="ARBA" id="ARBA00022806"/>
    </source>
</evidence>
<evidence type="ECO:0000259" key="10">
    <source>
        <dbReference type="PROSITE" id="PS51194"/>
    </source>
</evidence>
<evidence type="ECO:0000256" key="1">
    <source>
        <dbReference type="ARBA" id="ARBA00022741"/>
    </source>
</evidence>
<dbReference type="InterPro" id="IPR001650">
    <property type="entry name" value="Helicase_C-like"/>
</dbReference>
<dbReference type="InterPro" id="IPR013701">
    <property type="entry name" value="Lhr-like_DEAD/DEAH_assoc"/>
</dbReference>
<organism evidence="11 12">
    <name type="scientific">Thermoplasma volcanium (strain ATCC 51530 / DSM 4299 / JCM 9571 / NBRC 15438 / GSS1)</name>
    <dbReference type="NCBI Taxonomy" id="273116"/>
    <lineage>
        <taxon>Archaea</taxon>
        <taxon>Methanobacteriati</taxon>
        <taxon>Thermoplasmatota</taxon>
        <taxon>Thermoplasmata</taxon>
        <taxon>Thermoplasmatales</taxon>
        <taxon>Thermoplasmataceae</taxon>
        <taxon>Thermoplasma</taxon>
    </lineage>
</organism>
<evidence type="ECO:0000313" key="11">
    <source>
        <dbReference type="EMBL" id="BAB59786.1"/>
    </source>
</evidence>
<dbReference type="Pfam" id="PF00270">
    <property type="entry name" value="DEAD"/>
    <property type="match status" value="1"/>
</dbReference>
<proteinExistence type="predicted"/>
<dbReference type="GO" id="GO:0140097">
    <property type="term" value="F:catalytic activity, acting on DNA"/>
    <property type="evidence" value="ECO:0007669"/>
    <property type="project" value="UniProtKB-ARBA"/>
</dbReference>
<dbReference type="GO" id="GO:0005524">
    <property type="term" value="F:ATP binding"/>
    <property type="evidence" value="ECO:0007669"/>
    <property type="project" value="UniProtKB-KW"/>
</dbReference>
<dbReference type="SMART" id="SM00487">
    <property type="entry name" value="DEXDc"/>
    <property type="match status" value="1"/>
</dbReference>
<keyword evidence="12" id="KW-1185">Reference proteome</keyword>
<accession>Q97B15</accession>
<evidence type="ECO:0000259" key="9">
    <source>
        <dbReference type="PROSITE" id="PS51192"/>
    </source>
</evidence>
<dbReference type="GO" id="GO:0006281">
    <property type="term" value="P:DNA repair"/>
    <property type="evidence" value="ECO:0007669"/>
    <property type="project" value="UniProtKB-KW"/>
</dbReference>
<dbReference type="InterPro" id="IPR011545">
    <property type="entry name" value="DEAD/DEAH_box_helicase_dom"/>
</dbReference>
<dbReference type="SUPFAM" id="SSF52540">
    <property type="entry name" value="P-loop containing nucleoside triphosphate hydrolases"/>
    <property type="match status" value="1"/>
</dbReference>
<dbReference type="SMART" id="SM00490">
    <property type="entry name" value="HELICc"/>
    <property type="match status" value="1"/>
</dbReference>
<evidence type="ECO:0008006" key="13">
    <source>
        <dbReference type="Google" id="ProtNLM"/>
    </source>
</evidence>
<evidence type="ECO:0000256" key="8">
    <source>
        <dbReference type="ARBA" id="ARBA00023235"/>
    </source>
</evidence>
<evidence type="ECO:0000256" key="7">
    <source>
        <dbReference type="ARBA" id="ARBA00023204"/>
    </source>
</evidence>
<dbReference type="CDD" id="cd18796">
    <property type="entry name" value="SF2_C_LHR"/>
    <property type="match status" value="1"/>
</dbReference>
<dbReference type="Gene3D" id="3.40.50.300">
    <property type="entry name" value="P-loop containing nucleotide triphosphate hydrolases"/>
    <property type="match status" value="2"/>
</dbReference>
<dbReference type="PROSITE" id="PS51192">
    <property type="entry name" value="HELICASE_ATP_BIND_1"/>
    <property type="match status" value="1"/>
</dbReference>
<dbReference type="InterPro" id="IPR027417">
    <property type="entry name" value="P-loop_NTPase"/>
</dbReference>
<keyword evidence="4" id="KW-0347">Helicase</keyword>
<dbReference type="GeneID" id="1441751"/>
<dbReference type="PANTHER" id="PTHR47962:SF6">
    <property type="entry name" value="LARGE HELICASE-RELATED PROTEIN"/>
    <property type="match status" value="1"/>
</dbReference>
<dbReference type="InterPro" id="IPR045628">
    <property type="entry name" value="Lhr_WH_dom"/>
</dbReference>
<dbReference type="Pfam" id="PF00271">
    <property type="entry name" value="Helicase_C"/>
    <property type="match status" value="1"/>
</dbReference>
<dbReference type="GO" id="GO:0016887">
    <property type="term" value="F:ATP hydrolysis activity"/>
    <property type="evidence" value="ECO:0007669"/>
    <property type="project" value="TreeGrafter"/>
</dbReference>
<dbReference type="OrthoDB" id="372104at2157"/>
<dbReference type="PROSITE" id="PS51194">
    <property type="entry name" value="HELICASE_CTER"/>
    <property type="match status" value="1"/>
</dbReference>
<dbReference type="PhylomeDB" id="Q97B15"/>
<dbReference type="HOGENOM" id="CLU_002872_0_0_2"/>
<protein>
    <recommendedName>
        <fullName evidence="13">ATP-dependent helicase</fullName>
    </recommendedName>
</protein>
<dbReference type="InterPro" id="IPR014001">
    <property type="entry name" value="Helicase_ATP-bd"/>
</dbReference>
<keyword evidence="2" id="KW-0227">DNA damage</keyword>
<keyword evidence="3" id="KW-0378">Hydrolase</keyword>
<reference evidence="11 12" key="2">
    <citation type="journal article" date="2000" name="Proc. Natl. Acad. Sci. U.S.A.">
        <title>Archaeal adaptation to higher temperatures revealed by genomic sequence of Thermoplasma volcanium.</title>
        <authorList>
            <person name="Kawashima T."/>
            <person name="Amano N."/>
            <person name="Koike H."/>
            <person name="Makino S."/>
            <person name="Higuchi S."/>
            <person name="Kawashima-Ohya Y."/>
            <person name="Watanabe K."/>
            <person name="Yamazaki M."/>
            <person name="Kanehori K."/>
            <person name="Kawamoto T."/>
            <person name="Nunoshiba T."/>
            <person name="Yamamoto Y."/>
            <person name="Aramaki H."/>
            <person name="Makino K."/>
            <person name="Suzuki M."/>
        </authorList>
    </citation>
    <scope>NUCLEOTIDE SEQUENCE [LARGE SCALE GENOMIC DNA]</scope>
    <source>
        <strain evidence="12">ATCC 51530 / DSM 4299 / JCM 9571 / NBRC 15438 / GSS1</strain>
    </source>
</reference>
<dbReference type="InterPro" id="IPR052511">
    <property type="entry name" value="ATP-dep_Helicase"/>
</dbReference>